<keyword evidence="13" id="KW-1185">Reference proteome</keyword>
<dbReference type="Pfam" id="PF09334">
    <property type="entry name" value="tRNA-synt_1g"/>
    <property type="match status" value="1"/>
</dbReference>
<dbReference type="InterPro" id="IPR014758">
    <property type="entry name" value="Met-tRNA_synth"/>
</dbReference>
<name>A0ABU7GBF7_9SPHN</name>
<comment type="subunit">
    <text evidence="9">Monomer.</text>
</comment>
<dbReference type="RefSeq" id="WP_354143513.1">
    <property type="nucleotide sequence ID" value="NZ_JAZDQV010000001.1"/>
</dbReference>
<dbReference type="Gene3D" id="3.40.50.620">
    <property type="entry name" value="HUPs"/>
    <property type="match status" value="1"/>
</dbReference>
<dbReference type="EC" id="6.1.1.10" evidence="9"/>
<dbReference type="PROSITE" id="PS00178">
    <property type="entry name" value="AA_TRNA_LIGASE_I"/>
    <property type="match status" value="1"/>
</dbReference>
<evidence type="ECO:0000256" key="1">
    <source>
        <dbReference type="ARBA" id="ARBA00003314"/>
    </source>
</evidence>
<dbReference type="EMBL" id="JAZDQV010000001">
    <property type="protein sequence ID" value="MEE1876410.1"/>
    <property type="molecule type" value="Genomic_DNA"/>
</dbReference>
<evidence type="ECO:0000259" key="10">
    <source>
        <dbReference type="Pfam" id="PF09334"/>
    </source>
</evidence>
<comment type="catalytic activity">
    <reaction evidence="9">
        <text>tRNA(Met) + L-methionine + ATP = L-methionyl-tRNA(Met) + AMP + diphosphate</text>
        <dbReference type="Rhea" id="RHEA:13481"/>
        <dbReference type="Rhea" id="RHEA-COMP:9667"/>
        <dbReference type="Rhea" id="RHEA-COMP:9698"/>
        <dbReference type="ChEBI" id="CHEBI:30616"/>
        <dbReference type="ChEBI" id="CHEBI:33019"/>
        <dbReference type="ChEBI" id="CHEBI:57844"/>
        <dbReference type="ChEBI" id="CHEBI:78442"/>
        <dbReference type="ChEBI" id="CHEBI:78530"/>
        <dbReference type="ChEBI" id="CHEBI:456215"/>
        <dbReference type="EC" id="6.1.1.10"/>
    </reaction>
</comment>
<evidence type="ECO:0000256" key="4">
    <source>
        <dbReference type="ARBA" id="ARBA00022598"/>
    </source>
</evidence>
<evidence type="ECO:0000256" key="8">
    <source>
        <dbReference type="ARBA" id="ARBA00023146"/>
    </source>
</evidence>
<organism evidence="12 13">
    <name type="scientific">Altererythrobacter litoralis</name>
    <dbReference type="NCBI Taxonomy" id="3113904"/>
    <lineage>
        <taxon>Bacteria</taxon>
        <taxon>Pseudomonadati</taxon>
        <taxon>Pseudomonadota</taxon>
        <taxon>Alphaproteobacteria</taxon>
        <taxon>Sphingomonadales</taxon>
        <taxon>Erythrobacteraceae</taxon>
        <taxon>Altererythrobacter</taxon>
    </lineage>
</organism>
<keyword evidence="8 9" id="KW-0030">Aminoacyl-tRNA synthetase</keyword>
<dbReference type="PANTHER" id="PTHR43326">
    <property type="entry name" value="METHIONYL-TRNA SYNTHETASE"/>
    <property type="match status" value="1"/>
</dbReference>
<evidence type="ECO:0000256" key="3">
    <source>
        <dbReference type="ARBA" id="ARBA00022490"/>
    </source>
</evidence>
<reference evidence="12 13" key="1">
    <citation type="submission" date="2024-01" db="EMBL/GenBank/DDBJ databases">
        <title>The genome sequence of Erythrobacteraceae sp. strain 1XM1-14.</title>
        <authorList>
            <person name="Liu Y."/>
        </authorList>
    </citation>
    <scope>NUCLEOTIDE SEQUENCE [LARGE SCALE GENOMIC DNA]</scope>
    <source>
        <strain evidence="12 13">1XM1-14</strain>
    </source>
</reference>
<dbReference type="CDD" id="cd07957">
    <property type="entry name" value="Anticodon_Ia_Met"/>
    <property type="match status" value="1"/>
</dbReference>
<keyword evidence="6 9" id="KW-0067">ATP-binding</keyword>
<evidence type="ECO:0000256" key="9">
    <source>
        <dbReference type="HAMAP-Rule" id="MF_01228"/>
    </source>
</evidence>
<evidence type="ECO:0000256" key="2">
    <source>
        <dbReference type="ARBA" id="ARBA00004496"/>
    </source>
</evidence>
<accession>A0ABU7GBF7</accession>
<dbReference type="InterPro" id="IPR041872">
    <property type="entry name" value="Anticodon_Met"/>
</dbReference>
<keyword evidence="7 9" id="KW-0648">Protein biosynthesis</keyword>
<comment type="caution">
    <text evidence="9">Lacks conserved residue(s) required for the propagation of feature annotation.</text>
</comment>
<evidence type="ECO:0000256" key="5">
    <source>
        <dbReference type="ARBA" id="ARBA00022741"/>
    </source>
</evidence>
<dbReference type="Gene3D" id="2.170.220.10">
    <property type="match status" value="1"/>
</dbReference>
<dbReference type="GO" id="GO:0004825">
    <property type="term" value="F:methionine-tRNA ligase activity"/>
    <property type="evidence" value="ECO:0007669"/>
    <property type="project" value="UniProtKB-EC"/>
</dbReference>
<dbReference type="NCBIfam" id="TIGR00398">
    <property type="entry name" value="metG"/>
    <property type="match status" value="1"/>
</dbReference>
<evidence type="ECO:0000313" key="12">
    <source>
        <dbReference type="EMBL" id="MEE1876410.1"/>
    </source>
</evidence>
<dbReference type="HAMAP" id="MF_01228">
    <property type="entry name" value="Met_tRNA_synth_type2"/>
    <property type="match status" value="1"/>
</dbReference>
<dbReference type="InterPro" id="IPR023457">
    <property type="entry name" value="Met-tRNA_synth_2"/>
</dbReference>
<dbReference type="PANTHER" id="PTHR43326:SF1">
    <property type="entry name" value="METHIONINE--TRNA LIGASE, MITOCHONDRIAL"/>
    <property type="match status" value="1"/>
</dbReference>
<evidence type="ECO:0000256" key="6">
    <source>
        <dbReference type="ARBA" id="ARBA00022840"/>
    </source>
</evidence>
<proteinExistence type="inferred from homology"/>
<dbReference type="InterPro" id="IPR015413">
    <property type="entry name" value="Methionyl/Leucyl_tRNA_Synth"/>
</dbReference>
<dbReference type="CDD" id="cd00814">
    <property type="entry name" value="MetRS_core"/>
    <property type="match status" value="1"/>
</dbReference>
<dbReference type="InterPro" id="IPR033911">
    <property type="entry name" value="MetRS_core"/>
</dbReference>
<dbReference type="Gene3D" id="1.10.730.10">
    <property type="entry name" value="Isoleucyl-tRNA Synthetase, Domain 1"/>
    <property type="match status" value="1"/>
</dbReference>
<dbReference type="SUPFAM" id="SSF47323">
    <property type="entry name" value="Anticodon-binding domain of a subclass of class I aminoacyl-tRNA synthetases"/>
    <property type="match status" value="1"/>
</dbReference>
<evidence type="ECO:0000259" key="11">
    <source>
        <dbReference type="Pfam" id="PF19303"/>
    </source>
</evidence>
<comment type="subcellular location">
    <subcellularLocation>
        <location evidence="2 9">Cytoplasm</location>
    </subcellularLocation>
</comment>
<feature type="short sequence motif" description="'KMSKS' region" evidence="9">
    <location>
        <begin position="301"/>
        <end position="305"/>
    </location>
</feature>
<sequence length="523" mass="59206">MAEPFYITTAINYPNGRPHIGHAYEGIATDVVARFQRMRGRDVRLVTGTDEHGLKMDQTARKAGRATIDLATEMSGYFREMCAKLDIAYDDFVRTTEPRHHAASIELWRRMEANGDLYLDRYEGWYSVRDEAFYDESELVEGEGGAKLSPQGTPVEWTVEETWFFRLSQYQDRLLAHYRDNPDFIRPESRRNEVLRFVEGGLKDLSVSRTSFDWGVPVPNSADHVMYVWVDALTTYMTGVGFPDVDGELFQRYWPANIHMIGKDIVRFHAVYWPAFLMSAGLPLPKQVFAHGFLLARGGEKMSKSAGNVVDPMELAETYGVDPLRYFFMREIAFGQDGSFSAEAIVTRSNAELANSFGNLAQRTLSMIFKNCDGVLSDGYTPTDADLALGNTVRDACRTELPREFETLSFSTGLEAWMRAVFACNQYVDEQAPWALRKTDPDRMVAVLMTLFRCVRDLAIAVRPVVPTSADRLLDQLGIPANERDFAALDDAEWFARLVNSGFRLEQPQGVFPRLELPDSESA</sequence>
<dbReference type="InterPro" id="IPR009080">
    <property type="entry name" value="tRNAsynth_Ia_anticodon-bd"/>
</dbReference>
<feature type="domain" description="Methionyl-tRNA synthetase anticodon-binding" evidence="11">
    <location>
        <begin position="417"/>
        <end position="516"/>
    </location>
</feature>
<comment type="similarity">
    <text evidence="9">Belongs to the class-I aminoacyl-tRNA synthetase family. MetG type 2B subfamily.</text>
</comment>
<keyword evidence="4 9" id="KW-0436">Ligase</keyword>
<dbReference type="NCBIfam" id="NF008900">
    <property type="entry name" value="PRK12267.1"/>
    <property type="match status" value="1"/>
</dbReference>
<dbReference type="SUPFAM" id="SSF52374">
    <property type="entry name" value="Nucleotidylyl transferase"/>
    <property type="match status" value="1"/>
</dbReference>
<gene>
    <name evidence="9 12" type="primary">metG</name>
    <name evidence="12" type="ORF">VRS74_01760</name>
</gene>
<comment type="function">
    <text evidence="1 9">Is required not only for elongation of protein synthesis but also for the initiation of all mRNA translation through initiator tRNA(fMet) aminoacylation.</text>
</comment>
<keyword evidence="5 9" id="KW-0547">Nucleotide-binding</keyword>
<evidence type="ECO:0000313" key="13">
    <source>
        <dbReference type="Proteomes" id="UP001343492"/>
    </source>
</evidence>
<dbReference type="Proteomes" id="UP001343492">
    <property type="component" value="Unassembled WGS sequence"/>
</dbReference>
<comment type="caution">
    <text evidence="12">The sequence shown here is derived from an EMBL/GenBank/DDBJ whole genome shotgun (WGS) entry which is preliminary data.</text>
</comment>
<feature type="domain" description="Methionyl/Leucyl tRNA synthetase" evidence="10">
    <location>
        <begin position="6"/>
        <end position="365"/>
    </location>
</feature>
<dbReference type="InterPro" id="IPR014729">
    <property type="entry name" value="Rossmann-like_a/b/a_fold"/>
</dbReference>
<keyword evidence="3 9" id="KW-0963">Cytoplasm</keyword>
<dbReference type="Pfam" id="PF19303">
    <property type="entry name" value="Anticodon_3"/>
    <property type="match status" value="1"/>
</dbReference>
<evidence type="ECO:0000256" key="7">
    <source>
        <dbReference type="ARBA" id="ARBA00022917"/>
    </source>
</evidence>
<protein>
    <recommendedName>
        <fullName evidence="9">Methionine--tRNA ligase</fullName>
        <ecNumber evidence="9">6.1.1.10</ecNumber>
    </recommendedName>
    <alternativeName>
        <fullName evidence="9">Methionyl-tRNA synthetase</fullName>
        <shortName evidence="9">MetRS</shortName>
    </alternativeName>
</protein>
<dbReference type="PRINTS" id="PR01041">
    <property type="entry name" value="TRNASYNTHMET"/>
</dbReference>
<dbReference type="InterPro" id="IPR001412">
    <property type="entry name" value="aa-tRNA-synth_I_CS"/>
</dbReference>